<feature type="domain" description="Laminin G" evidence="13">
    <location>
        <begin position="1240"/>
        <end position="1437"/>
    </location>
</feature>
<dbReference type="Gene3D" id="2.10.25.10">
    <property type="entry name" value="Laminin"/>
    <property type="match status" value="8"/>
</dbReference>
<feature type="disulfide bond" evidence="11">
    <location>
        <begin position="540"/>
        <end position="549"/>
    </location>
</feature>
<feature type="disulfide bond" evidence="10">
    <location>
        <begin position="2193"/>
        <end position="2220"/>
    </location>
</feature>
<feature type="disulfide bond" evidence="11">
    <location>
        <begin position="71"/>
        <end position="80"/>
    </location>
</feature>
<evidence type="ECO:0000259" key="15">
    <source>
        <dbReference type="PROSITE" id="PS51115"/>
    </source>
</evidence>
<evidence type="ECO:0000256" key="1">
    <source>
        <dbReference type="ARBA" id="ARBA00004302"/>
    </source>
</evidence>
<keyword evidence="4" id="KW-0732">Signal</keyword>
<feature type="disulfide bond" evidence="11">
    <location>
        <begin position="117"/>
        <end position="126"/>
    </location>
</feature>
<dbReference type="InterPro" id="IPR050440">
    <property type="entry name" value="Laminin/Netrin_ECM"/>
</dbReference>
<feature type="domain" description="Laminin EGF-like" evidence="14">
    <location>
        <begin position="50"/>
        <end position="97"/>
    </location>
</feature>
<dbReference type="FunCoup" id="A0A6L2QCG3">
    <property type="interactions" value="15"/>
</dbReference>
<feature type="domain" description="Laminin EGF-like" evidence="14">
    <location>
        <begin position="623"/>
        <end position="670"/>
    </location>
</feature>
<evidence type="ECO:0000256" key="5">
    <source>
        <dbReference type="ARBA" id="ARBA00022737"/>
    </source>
</evidence>
<feature type="domain" description="Laminin IV type A" evidence="15">
    <location>
        <begin position="289"/>
        <end position="478"/>
    </location>
</feature>
<protein>
    <submittedName>
        <fullName evidence="16">Uncharacterized protein</fullName>
    </submittedName>
</protein>
<feature type="disulfide bond" evidence="11">
    <location>
        <begin position="50"/>
        <end position="62"/>
    </location>
</feature>
<dbReference type="FunFam" id="2.10.25.10:FF:000242">
    <property type="entry name" value="Laminin subunit alpha 1"/>
    <property type="match status" value="1"/>
</dbReference>
<name>A0A6L2QCG3_COPFO</name>
<feature type="domain" description="Laminin EGF-like" evidence="14">
    <location>
        <begin position="521"/>
        <end position="567"/>
    </location>
</feature>
<dbReference type="InterPro" id="IPR001791">
    <property type="entry name" value="Laminin_G"/>
</dbReference>
<feature type="disulfide bond" evidence="11">
    <location>
        <begin position="623"/>
        <end position="635"/>
    </location>
</feature>
<comment type="caution">
    <text evidence="11">Lacks conserved residue(s) required for the propagation of feature annotation.</text>
</comment>
<evidence type="ECO:0000256" key="12">
    <source>
        <dbReference type="SAM" id="Coils"/>
    </source>
</evidence>
<dbReference type="GO" id="GO:0045995">
    <property type="term" value="P:regulation of embryonic development"/>
    <property type="evidence" value="ECO:0007669"/>
    <property type="project" value="InterPro"/>
</dbReference>
<feature type="disulfide bond" evidence="11">
    <location>
        <begin position="166"/>
        <end position="175"/>
    </location>
</feature>
<dbReference type="PROSITE" id="PS50027">
    <property type="entry name" value="EGF_LAM_2"/>
    <property type="match status" value="8"/>
</dbReference>
<dbReference type="PANTHER" id="PTHR10574:SF406">
    <property type="entry name" value="LAMININ SUBUNIT ALPHA 5"/>
    <property type="match status" value="1"/>
</dbReference>
<dbReference type="GO" id="GO:0009887">
    <property type="term" value="P:animal organ morphogenesis"/>
    <property type="evidence" value="ECO:0007669"/>
    <property type="project" value="TreeGrafter"/>
</dbReference>
<evidence type="ECO:0000256" key="2">
    <source>
        <dbReference type="ARBA" id="ARBA00022525"/>
    </source>
</evidence>
<proteinExistence type="predicted"/>
<dbReference type="InterPro" id="IPR013320">
    <property type="entry name" value="ConA-like_dom_sf"/>
</dbReference>
<feature type="disulfide bond" evidence="11">
    <location>
        <begin position="220"/>
        <end position="229"/>
    </location>
</feature>
<feature type="domain" description="Laminin EGF-like" evidence="14">
    <location>
        <begin position="1"/>
        <end position="49"/>
    </location>
</feature>
<feature type="disulfide bond" evidence="11">
    <location>
        <begin position="22"/>
        <end position="31"/>
    </location>
</feature>
<dbReference type="FunFam" id="2.10.25.10:FF:000188">
    <property type="entry name" value="Laminin subunit gamma 2"/>
    <property type="match status" value="1"/>
</dbReference>
<dbReference type="GO" id="GO:0048731">
    <property type="term" value="P:system development"/>
    <property type="evidence" value="ECO:0007669"/>
    <property type="project" value="UniProtKB-ARBA"/>
</dbReference>
<feature type="disulfide bond" evidence="11">
    <location>
        <begin position="593"/>
        <end position="602"/>
    </location>
</feature>
<feature type="domain" description="Laminin G" evidence="13">
    <location>
        <begin position="1452"/>
        <end position="1636"/>
    </location>
</feature>
<dbReference type="FunFam" id="2.10.25.10:FF:000074">
    <property type="entry name" value="Laminin subunit alpha"/>
    <property type="match status" value="1"/>
</dbReference>
<dbReference type="InterPro" id="IPR056863">
    <property type="entry name" value="LMN_ATRN_NET-like_EGF"/>
</dbReference>
<evidence type="ECO:0000256" key="4">
    <source>
        <dbReference type="ARBA" id="ARBA00022729"/>
    </source>
</evidence>
<accession>A0A6L2QCG3</accession>
<keyword evidence="9 11" id="KW-0424">Laminin EGF-like domain</keyword>
<sequence>CGCHVAGSEGPACDIVTGQCPCRAHVTGRTCDTCEDGFWGLNTTRGCAPCECDGVGSVSSICDARTGQCHCRSGIGGLKCDQCQPGFYGFSAAGCSECDHCDKPGHICDPDTGRCVCPPLTTGPACDHCQPGCWGYEPGKGCKACGCSVSGSTRQQCDAQTGRCTCREGFHGDHCSSCSPGYYGFPRCQRCDCHLAGTVEARCDAAKGYCLCDDSGQCLCKAHASGKQCNRCKPGTFGLQPDNPDGCTQCFCFGRTTSCTQAGLTVSQIMMAPAVRTLTVDVCVVLLQLAMPGTGEVSLGGPDEQLNVTNNLRVIPGDAGDVRLGVTYPFDTPVYWQLPKQFLGDRVLSYGGYLRFKVETEGGHTLLPASVLATYPLVQLQGNGRLILEHYPLITSSTGHYQVRLHESLWRQKSPTSPGSGDKVTREMLMVALQNVQHILIRASDSVDFSRAVLRDVTLDTGILAPGKPPPLARGVELCDCPPQYNSSSCQDPSIGFYRWYDNNSISSTIVIQLVGEARPCQCNQRSRVCNIETGYCLNCAGHTGGPHCERCGEGYYGDPARGPCKPCPCPTTERNFARSCHVSPKGHVNCQCREGYTGKRCDRCSYGWFGFPQLEGGSCRPCNCNPYGSVSDECHEETGQCNCRPGIASRDCSECSRDRFILTQQGCTTCDDGCTGVLLDELTLLDKRLQEGAGHLIGGVIPPPWPQLQATNGTAIKLKYWLDLAERVAVLPDDIGDELNWQAQQLLDKSHRLEGRGKQLVQDGQAVREGADKLSKEISAVQQEIDDVVKRLTDYGQAGHEGLVSVSQALQEAHQLLHKIKGTNLNLHSKAANRSLKLCTDLLNVIQNMLRGLVKYEGLGQQLSNLDERLDDLNNLISVTVNKSNKASETSSRNEEALNTVRNKLKRIEALESEQRAFYAEGENFNKESRQLLNVSATNIQNFEALAKNLTDLISAVEKKEGILDHLNPIYKEKYVLRAQMHANVLHNRVQHYRDLFNATQRDADFALRASKAYQQIVDALEGARDAAINASIAADIAYKKAHPHADQDSLVDQASVILADSTRLLSRAKQKADHIEELKLNLEEQKDVVENVRQTLTEAAKADDDISRQLQKLDNKEGKASHGSIQDVLQKVQNISDSMDEVHIKADMIRSNVKHVLRPRLQQLSSDFQVNAVIDQIMASQENVRQSEALFSRLSEDAVERNRKFQQWNDTMAARLEELRNKITQARHAANGIHLSITSHLNISEGCVRSFRPSSLEPSTTTSLDIDYALDSGAKQRDTLILYLPSSTSSDFMAVEVVAQHVRFVWDVGGGAGEVQHPLKLEPGKSAEERSWYNIQIDRRRNIAKLSVRPHVLPEGSPLESGTPVTNSSTSGFGRLDVGPGDVLWVGGLPPISTPGPPPLLKTKRVGLAGCLHRVVLDGHTIGLWNFASQSAAGCAACIQSGEQTRDELTFQFNGEGYAVLHRPSSGPYNKYAFSVSLKFRTLDENALLFLAVNPIVTDRYVSLTLRGGRVVFRVGYGGDNRLEISHNKHNTGNWTIVEASRLFDRRQKLENGILKVEGEPRFGFPTPPVGQEALPDLSNALYFVGGVPPGLFRTGTNKLELPGPFLGCLTEIQVVQDGYSPLRGQFYGVEAGCADSALDKASFHGRGYLQLSSHSLDRRNASFGFVFRTLQPDALLMLTAFADAEPGQSFYSVSLADGRLNVQVDAGHGGVVLSPLKKFNDGKFHSLSVTKLGRRLELRVDDELLDTATLPKGGTVVRAPGPSGGLYFGGLPSNFSNTDLAASYVPLSGTIKDVIFNDQLLQLDHPISFENVGIGRMDTISVVESYPPGSPSPSILLPPRRGGIEGNGSPEECHKGPSYSLEPGAAKFGDSPHSHVQIRQRKSVLQAGDFTVELDFRTHYPNGLLFLLPVRKKLHYILLQLRDKRLHLLVFKGQPKLDIEDTQDLNDGLWHRIVLSREGNRIMMIVDSNKPKRRKRYPKKLNIGNTMYVGGVPESGLILPELLLQKLEGFKGCMRGLAINQQSQNLSGHKVGQCFPLVEQGSYFPGDAYAVYEEKFHVGSQLELQLEFRTSENTGVLLSVSEPEGYPALSLEINDGKVVMAGDMGNQRPFHVEQGFPSRFTVCDNRWHRVKAFFENDVLNLRVDNFPTVYGHSGNGIFTEASTNSPLYIGGLPEGAPSGTLGTRDNFKGCIRNIIIGKKPKDWTDMASLNNVLLSSCPVSP</sequence>
<dbReference type="OrthoDB" id="8545473at2759"/>
<dbReference type="FunFam" id="2.10.25.10:FF:000034">
    <property type="entry name" value="Laminin subunit alpha 3"/>
    <property type="match status" value="1"/>
</dbReference>
<dbReference type="GO" id="GO:0030334">
    <property type="term" value="P:regulation of cell migration"/>
    <property type="evidence" value="ECO:0007669"/>
    <property type="project" value="InterPro"/>
</dbReference>
<evidence type="ECO:0000256" key="8">
    <source>
        <dbReference type="ARBA" id="ARBA00023180"/>
    </source>
</evidence>
<evidence type="ECO:0000259" key="13">
    <source>
        <dbReference type="PROSITE" id="PS50025"/>
    </source>
</evidence>
<dbReference type="Gene3D" id="2.60.120.200">
    <property type="match status" value="5"/>
</dbReference>
<reference evidence="17" key="1">
    <citation type="submission" date="2020-01" db="EMBL/GenBank/DDBJ databases">
        <title>Draft genome sequence of the Termite Coptotermes fromosanus.</title>
        <authorList>
            <person name="Itakura S."/>
            <person name="Yosikawa Y."/>
            <person name="Umezawa K."/>
        </authorList>
    </citation>
    <scope>NUCLEOTIDE SEQUENCE [LARGE SCALE GENOMIC DNA]</scope>
</reference>
<evidence type="ECO:0000256" key="6">
    <source>
        <dbReference type="ARBA" id="ARBA00022869"/>
    </source>
</evidence>
<dbReference type="GO" id="GO:0005102">
    <property type="term" value="F:signaling receptor binding"/>
    <property type="evidence" value="ECO:0007669"/>
    <property type="project" value="InterPro"/>
</dbReference>
<dbReference type="InParanoid" id="A0A6L2QCG3"/>
<feature type="domain" description="Laminin EGF-like" evidence="14">
    <location>
        <begin position="191"/>
        <end position="249"/>
    </location>
</feature>
<dbReference type="InterPro" id="IPR009254">
    <property type="entry name" value="Laminin_aI"/>
</dbReference>
<feature type="coiled-coil region" evidence="12">
    <location>
        <begin position="1067"/>
        <end position="1104"/>
    </location>
</feature>
<feature type="domain" description="Laminin G" evidence="13">
    <location>
        <begin position="1641"/>
        <end position="1856"/>
    </location>
</feature>
<dbReference type="Pfam" id="PF00054">
    <property type="entry name" value="Laminin_G_1"/>
    <property type="match status" value="1"/>
</dbReference>
<keyword evidence="5" id="KW-0677">Repeat</keyword>
<dbReference type="PROSITE" id="PS51115">
    <property type="entry name" value="LAMININ_IVA"/>
    <property type="match status" value="1"/>
</dbReference>
<evidence type="ECO:0000256" key="7">
    <source>
        <dbReference type="ARBA" id="ARBA00023157"/>
    </source>
</evidence>
<feature type="domain" description="Laminin EGF-like" evidence="14">
    <location>
        <begin position="98"/>
        <end position="144"/>
    </location>
</feature>
<dbReference type="PANTHER" id="PTHR10574">
    <property type="entry name" value="NETRIN/LAMININ-RELATED"/>
    <property type="match status" value="1"/>
</dbReference>
<evidence type="ECO:0000256" key="3">
    <source>
        <dbReference type="ARBA" id="ARBA00022530"/>
    </source>
</evidence>
<feature type="disulfide bond" evidence="11">
    <location>
        <begin position="147"/>
        <end position="164"/>
    </location>
</feature>
<dbReference type="Pfam" id="PF06008">
    <property type="entry name" value="Laminin_I"/>
    <property type="match status" value="1"/>
</dbReference>
<dbReference type="SUPFAM" id="SSF49899">
    <property type="entry name" value="Concanavalin A-like lectins/glucanases"/>
    <property type="match status" value="5"/>
</dbReference>
<feature type="disulfide bond" evidence="11">
    <location>
        <begin position="191"/>
        <end position="203"/>
    </location>
</feature>
<comment type="caution">
    <text evidence="16">The sequence shown here is derived from an EMBL/GenBank/DDBJ whole genome shotgun (WGS) entry which is preliminary data.</text>
</comment>
<keyword evidence="3" id="KW-0272">Extracellular matrix</keyword>
<dbReference type="Proteomes" id="UP000502823">
    <property type="component" value="Unassembled WGS sequence"/>
</dbReference>
<evidence type="ECO:0000313" key="16">
    <source>
        <dbReference type="EMBL" id="GFG39667.1"/>
    </source>
</evidence>
<dbReference type="SMART" id="SM00282">
    <property type="entry name" value="LamG"/>
    <property type="match status" value="5"/>
</dbReference>
<dbReference type="SMART" id="SM00281">
    <property type="entry name" value="LamB"/>
    <property type="match status" value="1"/>
</dbReference>
<dbReference type="SUPFAM" id="SSF57196">
    <property type="entry name" value="EGF/Laminin"/>
    <property type="match status" value="5"/>
</dbReference>
<keyword evidence="6" id="KW-0084">Basement membrane</keyword>
<dbReference type="CDD" id="cd00055">
    <property type="entry name" value="EGF_Lam"/>
    <property type="match status" value="8"/>
</dbReference>
<keyword evidence="17" id="KW-1185">Reference proteome</keyword>
<keyword evidence="12" id="KW-0175">Coiled coil</keyword>
<feature type="disulfide bond" evidence="11">
    <location>
        <begin position="52"/>
        <end position="69"/>
    </location>
</feature>
<feature type="domain" description="Laminin G" evidence="13">
    <location>
        <begin position="2042"/>
        <end position="2220"/>
    </location>
</feature>
<keyword evidence="8" id="KW-0325">Glycoprotein</keyword>
<dbReference type="PRINTS" id="PR00011">
    <property type="entry name" value="EGFLAMININ"/>
</dbReference>
<evidence type="ECO:0000256" key="11">
    <source>
        <dbReference type="PROSITE-ProRule" id="PRU00460"/>
    </source>
</evidence>
<keyword evidence="2" id="KW-0964">Secreted</keyword>
<feature type="disulfide bond" evidence="11">
    <location>
        <begin position="644"/>
        <end position="653"/>
    </location>
</feature>
<feature type="non-terminal residue" evidence="16">
    <location>
        <position position="1"/>
    </location>
</feature>
<dbReference type="GO" id="GO:0009888">
    <property type="term" value="P:tissue development"/>
    <property type="evidence" value="ECO:0007669"/>
    <property type="project" value="TreeGrafter"/>
</dbReference>
<dbReference type="SMART" id="SM00180">
    <property type="entry name" value="EGF_Lam"/>
    <property type="match status" value="8"/>
</dbReference>
<dbReference type="GO" id="GO:0005604">
    <property type="term" value="C:basement membrane"/>
    <property type="evidence" value="ECO:0007669"/>
    <property type="project" value="UniProtKB-SubCell"/>
</dbReference>
<dbReference type="FunFam" id="2.10.25.10:FF:000775">
    <property type="entry name" value="Predicted protein"/>
    <property type="match status" value="1"/>
</dbReference>
<dbReference type="FunFam" id="2.60.120.200:FF:000200">
    <property type="entry name" value="Laminin subunit alpha-3"/>
    <property type="match status" value="1"/>
</dbReference>
<dbReference type="PROSITE" id="PS50025">
    <property type="entry name" value="LAM_G_DOMAIN"/>
    <property type="match status" value="5"/>
</dbReference>
<organism evidence="16 17">
    <name type="scientific">Coptotermes formosanus</name>
    <name type="common">Formosan subterranean termite</name>
    <dbReference type="NCBI Taxonomy" id="36987"/>
    <lineage>
        <taxon>Eukaryota</taxon>
        <taxon>Metazoa</taxon>
        <taxon>Ecdysozoa</taxon>
        <taxon>Arthropoda</taxon>
        <taxon>Hexapoda</taxon>
        <taxon>Insecta</taxon>
        <taxon>Pterygota</taxon>
        <taxon>Neoptera</taxon>
        <taxon>Polyneoptera</taxon>
        <taxon>Dictyoptera</taxon>
        <taxon>Blattodea</taxon>
        <taxon>Blattoidea</taxon>
        <taxon>Termitoidae</taxon>
        <taxon>Rhinotermitidae</taxon>
        <taxon>Coptotermes</taxon>
    </lineage>
</organism>
<feature type="domain" description="Laminin EGF-like" evidence="14">
    <location>
        <begin position="568"/>
        <end position="622"/>
    </location>
</feature>
<dbReference type="InterPro" id="IPR002049">
    <property type="entry name" value="LE_dom"/>
</dbReference>
<dbReference type="Pfam" id="PF00052">
    <property type="entry name" value="Laminin_B"/>
    <property type="match status" value="1"/>
</dbReference>
<dbReference type="InterPro" id="IPR000034">
    <property type="entry name" value="Laminin_IV"/>
</dbReference>
<feature type="domain" description="Laminin G" evidence="13">
    <location>
        <begin position="1868"/>
        <end position="2037"/>
    </location>
</feature>
<feature type="disulfide bond" evidence="11">
    <location>
        <begin position="145"/>
        <end position="157"/>
    </location>
</feature>
<keyword evidence="7 11" id="KW-1015">Disulfide bond</keyword>
<feature type="coiled-coil region" evidence="12">
    <location>
        <begin position="857"/>
        <end position="915"/>
    </location>
</feature>
<evidence type="ECO:0000313" key="17">
    <source>
        <dbReference type="Proteomes" id="UP000502823"/>
    </source>
</evidence>
<evidence type="ECO:0000256" key="9">
    <source>
        <dbReference type="ARBA" id="ARBA00023292"/>
    </source>
</evidence>
<dbReference type="GO" id="GO:0030155">
    <property type="term" value="P:regulation of cell adhesion"/>
    <property type="evidence" value="ECO:0007669"/>
    <property type="project" value="InterPro"/>
</dbReference>
<dbReference type="Pfam" id="PF24973">
    <property type="entry name" value="EGF_LMN_ATRN"/>
    <property type="match status" value="1"/>
</dbReference>
<dbReference type="PROSITE" id="PS01248">
    <property type="entry name" value="EGF_LAM_1"/>
    <property type="match status" value="4"/>
</dbReference>
<feature type="disulfide bond" evidence="11">
    <location>
        <begin position="1"/>
        <end position="13"/>
    </location>
</feature>
<feature type="disulfide bond" evidence="11">
    <location>
        <begin position="625"/>
        <end position="642"/>
    </location>
</feature>
<evidence type="ECO:0000256" key="10">
    <source>
        <dbReference type="PROSITE-ProRule" id="PRU00122"/>
    </source>
</evidence>
<dbReference type="Pfam" id="PF00053">
    <property type="entry name" value="EGF_laminin"/>
    <property type="match status" value="7"/>
</dbReference>
<comment type="subcellular location">
    <subcellularLocation>
        <location evidence="1">Secreted</location>
        <location evidence="1">Extracellular space</location>
        <location evidence="1">Extracellular matrix</location>
        <location evidence="1">Basement membrane</location>
    </subcellularLocation>
</comment>
<feature type="domain" description="Laminin EGF-like" evidence="14">
    <location>
        <begin position="145"/>
        <end position="190"/>
    </location>
</feature>
<dbReference type="EMBL" id="BLKM01000971">
    <property type="protein sequence ID" value="GFG39667.1"/>
    <property type="molecule type" value="Genomic_DNA"/>
</dbReference>
<dbReference type="CDD" id="cd00110">
    <property type="entry name" value="LamG"/>
    <property type="match status" value="5"/>
</dbReference>
<evidence type="ECO:0000259" key="14">
    <source>
        <dbReference type="PROSITE" id="PS50027"/>
    </source>
</evidence>
<dbReference type="Pfam" id="PF02210">
    <property type="entry name" value="Laminin_G_2"/>
    <property type="match status" value="4"/>
</dbReference>
<feature type="disulfide bond" evidence="11">
    <location>
        <begin position="3"/>
        <end position="20"/>
    </location>
</feature>
<gene>
    <name evidence="16" type="ORF">Cfor_05214</name>
</gene>